<proteinExistence type="predicted"/>
<gene>
    <name evidence="1" type="ORF">HPB47_026496</name>
</gene>
<sequence length="183" mass="20486">MVRESSNRSVSGEMTEFPLSRPISRLLTVVSRVFHAMVSLEIEETSKHKRFGLRAGLPGNSGPEASCARNSWRARSFLDALRMPPCSPHQTSPTATAPTEPRGRKAPAQPGTAPRAMKDKERGSHPATRKDKMNVIVGIKNEDICDKKTNVVIISIKNYIILRITMPYRYFLRIPSRTSFVHT</sequence>
<organism evidence="1 2">
    <name type="scientific">Ixodes persulcatus</name>
    <name type="common">Taiga tick</name>
    <dbReference type="NCBI Taxonomy" id="34615"/>
    <lineage>
        <taxon>Eukaryota</taxon>
        <taxon>Metazoa</taxon>
        <taxon>Ecdysozoa</taxon>
        <taxon>Arthropoda</taxon>
        <taxon>Chelicerata</taxon>
        <taxon>Arachnida</taxon>
        <taxon>Acari</taxon>
        <taxon>Parasitiformes</taxon>
        <taxon>Ixodida</taxon>
        <taxon>Ixodoidea</taxon>
        <taxon>Ixodidae</taxon>
        <taxon>Ixodinae</taxon>
        <taxon>Ixodes</taxon>
    </lineage>
</organism>
<keyword evidence="2" id="KW-1185">Reference proteome</keyword>
<evidence type="ECO:0000313" key="2">
    <source>
        <dbReference type="Proteomes" id="UP000805193"/>
    </source>
</evidence>
<evidence type="ECO:0000313" key="1">
    <source>
        <dbReference type="EMBL" id="KAG0426397.1"/>
    </source>
</evidence>
<dbReference type="Proteomes" id="UP000805193">
    <property type="component" value="Unassembled WGS sequence"/>
</dbReference>
<protein>
    <submittedName>
        <fullName evidence="1">Uncharacterized protein</fullName>
    </submittedName>
</protein>
<comment type="caution">
    <text evidence="1">The sequence shown here is derived from an EMBL/GenBank/DDBJ whole genome shotgun (WGS) entry which is preliminary data.</text>
</comment>
<name>A0AC60PYP9_IXOPE</name>
<reference evidence="1 2" key="1">
    <citation type="journal article" date="2020" name="Cell">
        <title>Large-Scale Comparative Analyses of Tick Genomes Elucidate Their Genetic Diversity and Vector Capacities.</title>
        <authorList>
            <consortium name="Tick Genome and Microbiome Consortium (TIGMIC)"/>
            <person name="Jia N."/>
            <person name="Wang J."/>
            <person name="Shi W."/>
            <person name="Du L."/>
            <person name="Sun Y."/>
            <person name="Zhan W."/>
            <person name="Jiang J.F."/>
            <person name="Wang Q."/>
            <person name="Zhang B."/>
            <person name="Ji P."/>
            <person name="Bell-Sakyi L."/>
            <person name="Cui X.M."/>
            <person name="Yuan T.T."/>
            <person name="Jiang B.G."/>
            <person name="Yang W.F."/>
            <person name="Lam T.T."/>
            <person name="Chang Q.C."/>
            <person name="Ding S.J."/>
            <person name="Wang X.J."/>
            <person name="Zhu J.G."/>
            <person name="Ruan X.D."/>
            <person name="Zhao L."/>
            <person name="Wei J.T."/>
            <person name="Ye R.Z."/>
            <person name="Que T.C."/>
            <person name="Du C.H."/>
            <person name="Zhou Y.H."/>
            <person name="Cheng J.X."/>
            <person name="Dai P.F."/>
            <person name="Guo W.B."/>
            <person name="Han X.H."/>
            <person name="Huang E.J."/>
            <person name="Li L.F."/>
            <person name="Wei W."/>
            <person name="Gao Y.C."/>
            <person name="Liu J.Z."/>
            <person name="Shao H.Z."/>
            <person name="Wang X."/>
            <person name="Wang C.C."/>
            <person name="Yang T.C."/>
            <person name="Huo Q.B."/>
            <person name="Li W."/>
            <person name="Chen H.Y."/>
            <person name="Chen S.E."/>
            <person name="Zhou L.G."/>
            <person name="Ni X.B."/>
            <person name="Tian J.H."/>
            <person name="Sheng Y."/>
            <person name="Liu T."/>
            <person name="Pan Y.S."/>
            <person name="Xia L.Y."/>
            <person name="Li J."/>
            <person name="Zhao F."/>
            <person name="Cao W.C."/>
        </authorList>
    </citation>
    <scope>NUCLEOTIDE SEQUENCE [LARGE SCALE GENOMIC DNA]</scope>
    <source>
        <strain evidence="1">Iper-2018</strain>
    </source>
</reference>
<dbReference type="EMBL" id="JABSTQ010009723">
    <property type="protein sequence ID" value="KAG0426397.1"/>
    <property type="molecule type" value="Genomic_DNA"/>
</dbReference>
<accession>A0AC60PYP9</accession>